<comment type="similarity">
    <text evidence="3">Belongs to the aldehyde dehydrogenase family.</text>
</comment>
<dbReference type="InterPro" id="IPR015590">
    <property type="entry name" value="Aldehyde_DH_dom"/>
</dbReference>
<feature type="active site" evidence="2">
    <location>
        <position position="255"/>
    </location>
</feature>
<accession>A0ABY8IY52</accession>
<evidence type="ECO:0000256" key="2">
    <source>
        <dbReference type="PROSITE-ProRule" id="PRU10007"/>
    </source>
</evidence>
<dbReference type="SUPFAM" id="SSF53720">
    <property type="entry name" value="ALDH-like"/>
    <property type="match status" value="1"/>
</dbReference>
<organism evidence="5 6">
    <name type="scientific">Halobacillus naozhouensis</name>
    <dbReference type="NCBI Taxonomy" id="554880"/>
    <lineage>
        <taxon>Bacteria</taxon>
        <taxon>Bacillati</taxon>
        <taxon>Bacillota</taxon>
        <taxon>Bacilli</taxon>
        <taxon>Bacillales</taxon>
        <taxon>Bacillaceae</taxon>
        <taxon>Halobacillus</taxon>
    </lineage>
</organism>
<dbReference type="Gene3D" id="3.40.605.10">
    <property type="entry name" value="Aldehyde Dehydrogenase, Chain A, domain 1"/>
    <property type="match status" value="1"/>
</dbReference>
<dbReference type="Pfam" id="PF00171">
    <property type="entry name" value="Aldedh"/>
    <property type="match status" value="1"/>
</dbReference>
<evidence type="ECO:0000259" key="4">
    <source>
        <dbReference type="Pfam" id="PF00171"/>
    </source>
</evidence>
<dbReference type="Gene3D" id="3.40.309.10">
    <property type="entry name" value="Aldehyde Dehydrogenase, Chain A, domain 2"/>
    <property type="match status" value="1"/>
</dbReference>
<keyword evidence="6" id="KW-1185">Reference proteome</keyword>
<dbReference type="RefSeq" id="WP_283076113.1">
    <property type="nucleotide sequence ID" value="NZ_CP121671.1"/>
</dbReference>
<proteinExistence type="inferred from homology"/>
<gene>
    <name evidence="5" type="ORF">P9989_17310</name>
</gene>
<dbReference type="InterPro" id="IPR016163">
    <property type="entry name" value="Ald_DH_C"/>
</dbReference>
<dbReference type="EMBL" id="CP121671">
    <property type="protein sequence ID" value="WFT74109.1"/>
    <property type="molecule type" value="Genomic_DNA"/>
</dbReference>
<keyword evidence="1 3" id="KW-0560">Oxidoreductase</keyword>
<reference evidence="5 6" key="1">
    <citation type="submission" date="2023-04" db="EMBL/GenBank/DDBJ databases">
        <title>Genome sequence of Halobacillus naozhouensis KACC 21980.</title>
        <authorList>
            <person name="Kim S."/>
            <person name="Heo J."/>
            <person name="Kwon S.-W."/>
        </authorList>
    </citation>
    <scope>NUCLEOTIDE SEQUENCE [LARGE SCALE GENOMIC DNA]</scope>
    <source>
        <strain evidence="5 6">KCTC 13234</strain>
    </source>
</reference>
<evidence type="ECO:0000256" key="1">
    <source>
        <dbReference type="ARBA" id="ARBA00023002"/>
    </source>
</evidence>
<dbReference type="InterPro" id="IPR016161">
    <property type="entry name" value="Ald_DH/histidinol_DH"/>
</dbReference>
<evidence type="ECO:0000256" key="3">
    <source>
        <dbReference type="RuleBase" id="RU003345"/>
    </source>
</evidence>
<evidence type="ECO:0000313" key="6">
    <source>
        <dbReference type="Proteomes" id="UP001221597"/>
    </source>
</evidence>
<dbReference type="Proteomes" id="UP001221597">
    <property type="component" value="Chromosome"/>
</dbReference>
<dbReference type="InterPro" id="IPR016162">
    <property type="entry name" value="Ald_DH_N"/>
</dbReference>
<sequence length="488" mass="53116">MTVQTTAVTYQNFINNQWVNSTSEDLISSLNPANRNEIVGYIQNSTEEDVDRAVEAAKKAKKGWRKLSGAERGNYLYKIASVMEERHKEIAETLTKEMGKTLLEAKGETSRGIAILRYFAGEGMRDTGDVIPASDSKALMYTNRVPLGVAGIITPWNFPVAIPIWKMAPALIYGNTVVIKPAQEAAITAAKIIECMEEAGVPEGVVNLVTGRGSIVGQRIIEHTGVNGLTFTGSNKVGKSVAEGAVARGAKFQLEMGGKNPIIVADDADLEQAVEATISGGLRSTGQKCTATSRVIVQEGIYEQFRERLLERTREITVGDGMKDHVWMGPCVNENQLNTVLSYIETGKEEGATLSLGGERPRDPELENGFYVEPTIFEDVNQDMTIAQEEIFGPVLALMKVDTIEKALEMANDVTFGLSASIFTKNIDNMFEFIDEVEAGLVRVNFETAGVELQAPFGGMKDSSSGSREQGTAAKEFFTSIKTVYVKP</sequence>
<dbReference type="InterPro" id="IPR029510">
    <property type="entry name" value="Ald_DH_CS_GLU"/>
</dbReference>
<name>A0ABY8IY52_9BACI</name>
<dbReference type="InterPro" id="IPR016160">
    <property type="entry name" value="Ald_DH_CS_CYS"/>
</dbReference>
<dbReference type="InterPro" id="IPR054869">
    <property type="entry name" value="AlphKGSA_gudD"/>
</dbReference>
<dbReference type="PROSITE" id="PS00687">
    <property type="entry name" value="ALDEHYDE_DEHYDR_GLU"/>
    <property type="match status" value="1"/>
</dbReference>
<evidence type="ECO:0000313" key="5">
    <source>
        <dbReference type="EMBL" id="WFT74109.1"/>
    </source>
</evidence>
<dbReference type="PROSITE" id="PS00070">
    <property type="entry name" value="ALDEHYDE_DEHYDR_CYS"/>
    <property type="match status" value="1"/>
</dbReference>
<protein>
    <submittedName>
        <fullName evidence="5">Aldehyde dehydrogenase family protein</fullName>
    </submittedName>
</protein>
<feature type="domain" description="Aldehyde dehydrogenase" evidence="4">
    <location>
        <begin position="18"/>
        <end position="484"/>
    </location>
</feature>
<dbReference type="NCBIfam" id="NF042993">
    <property type="entry name" value="AlphKGSA_gudD"/>
    <property type="match status" value="1"/>
</dbReference>
<dbReference type="PANTHER" id="PTHR11699">
    <property type="entry name" value="ALDEHYDE DEHYDROGENASE-RELATED"/>
    <property type="match status" value="1"/>
</dbReference>